<keyword evidence="2" id="KW-0233">DNA recombination</keyword>
<dbReference type="InterPro" id="IPR011010">
    <property type="entry name" value="DNA_brk_join_enz"/>
</dbReference>
<dbReference type="Proteomes" id="UP001250214">
    <property type="component" value="Unassembled WGS sequence"/>
</dbReference>
<evidence type="ECO:0000256" key="2">
    <source>
        <dbReference type="ARBA" id="ARBA00023172"/>
    </source>
</evidence>
<dbReference type="SUPFAM" id="SSF56349">
    <property type="entry name" value="DNA breaking-rejoining enzymes"/>
    <property type="match status" value="1"/>
</dbReference>
<protein>
    <submittedName>
        <fullName evidence="6">Site-specific integrase</fullName>
    </submittedName>
</protein>
<dbReference type="PROSITE" id="PS51898">
    <property type="entry name" value="TYR_RECOMBINASE"/>
    <property type="match status" value="1"/>
</dbReference>
<dbReference type="PANTHER" id="PTHR34605:SF3">
    <property type="entry name" value="P CELL-TYPE AGGLUTINATION PROTEIN MAP4-LIKE-RELATED"/>
    <property type="match status" value="1"/>
</dbReference>
<evidence type="ECO:0000256" key="1">
    <source>
        <dbReference type="ARBA" id="ARBA00023125"/>
    </source>
</evidence>
<dbReference type="InterPro" id="IPR002104">
    <property type="entry name" value="Integrase_catalytic"/>
</dbReference>
<feature type="domain" description="Core-binding (CB)" evidence="5">
    <location>
        <begin position="43"/>
        <end position="129"/>
    </location>
</feature>
<dbReference type="EMBL" id="JAVLVT010000001">
    <property type="protein sequence ID" value="MDS1269124.1"/>
    <property type="molecule type" value="Genomic_DNA"/>
</dbReference>
<reference evidence="7" key="1">
    <citation type="submission" date="2023-07" db="EMBL/GenBank/DDBJ databases">
        <title>Novel species in the genus Lipingzhangella isolated from Sambhar Salt Lake.</title>
        <authorList>
            <person name="Jiya N."/>
            <person name="Kajale S."/>
            <person name="Sharma A."/>
        </authorList>
    </citation>
    <scope>NUCLEOTIDE SEQUENCE [LARGE SCALE GENOMIC DNA]</scope>
    <source>
        <strain evidence="7">LS1_29</strain>
    </source>
</reference>
<dbReference type="CDD" id="cd00799">
    <property type="entry name" value="INT_Cre_C"/>
    <property type="match status" value="1"/>
</dbReference>
<feature type="domain" description="Tyr recombinase" evidence="4">
    <location>
        <begin position="155"/>
        <end position="399"/>
    </location>
</feature>
<sequence>MTDTSPTAETLPAEVRTRLHQTNPGSVLVDTAALDTVRQRFDDQQASTLARYLSSAQSPNTLRAYRADWLTFCRWCLAEGRQSLPADPVDVAVFLAAGAHAERDGVWALSPATLERRAAAIAAVHGAHGLAAPTRSDVVRMTLRGIRRQRRSQPSRKRPVVVDTLEALLDCRPAPGFPGGVTRRRDAWLLLAGFAGALRRSELAGVTCDDITVGAEPATGDPLLVLHLAATKTDPQARRGQQVALPRGRQVRTCPVCAYAAWVEVLEAHHDGGSTAVRTLLDTEARTRSQHRCVGFSGTRLADGSGQPVLRGVNRHGHIADRALTGRSIARIVQRYAASAGEDPAQFGGHSLRAGFATQAALSGAADREIMRQGRWSNARTVHDYIRTAHPLDDNAVTRLGL</sequence>
<evidence type="ECO:0000259" key="5">
    <source>
        <dbReference type="PROSITE" id="PS51900"/>
    </source>
</evidence>
<dbReference type="Gene3D" id="1.10.443.10">
    <property type="entry name" value="Intergrase catalytic core"/>
    <property type="match status" value="1"/>
</dbReference>
<evidence type="ECO:0000256" key="3">
    <source>
        <dbReference type="PROSITE-ProRule" id="PRU01248"/>
    </source>
</evidence>
<evidence type="ECO:0000313" key="7">
    <source>
        <dbReference type="Proteomes" id="UP001250214"/>
    </source>
</evidence>
<dbReference type="InterPro" id="IPR052925">
    <property type="entry name" value="Phage_Integrase-like_Recomb"/>
</dbReference>
<name>A0ABU2H2M8_9ACTN</name>
<gene>
    <name evidence="6" type="ORF">RIF23_02305</name>
</gene>
<dbReference type="InterPro" id="IPR013762">
    <property type="entry name" value="Integrase-like_cat_sf"/>
</dbReference>
<dbReference type="PANTHER" id="PTHR34605">
    <property type="entry name" value="PHAGE_INTEGRASE DOMAIN-CONTAINING PROTEIN"/>
    <property type="match status" value="1"/>
</dbReference>
<dbReference type="PROSITE" id="PS51900">
    <property type="entry name" value="CB"/>
    <property type="match status" value="1"/>
</dbReference>
<dbReference type="InterPro" id="IPR010998">
    <property type="entry name" value="Integrase_recombinase_N"/>
</dbReference>
<proteinExistence type="predicted"/>
<comment type="caution">
    <text evidence="6">The sequence shown here is derived from an EMBL/GenBank/DDBJ whole genome shotgun (WGS) entry which is preliminary data.</text>
</comment>
<dbReference type="SUPFAM" id="SSF47823">
    <property type="entry name" value="lambda integrase-like, N-terminal domain"/>
    <property type="match status" value="1"/>
</dbReference>
<evidence type="ECO:0000313" key="6">
    <source>
        <dbReference type="EMBL" id="MDS1269124.1"/>
    </source>
</evidence>
<dbReference type="InterPro" id="IPR044068">
    <property type="entry name" value="CB"/>
</dbReference>
<dbReference type="RefSeq" id="WP_310910635.1">
    <property type="nucleotide sequence ID" value="NZ_JAVLVT010000001.1"/>
</dbReference>
<accession>A0ABU2H2M8</accession>
<keyword evidence="1 3" id="KW-0238">DNA-binding</keyword>
<keyword evidence="7" id="KW-1185">Reference proteome</keyword>
<organism evidence="6 7">
    <name type="scientific">Lipingzhangella rawalii</name>
    <dbReference type="NCBI Taxonomy" id="2055835"/>
    <lineage>
        <taxon>Bacteria</taxon>
        <taxon>Bacillati</taxon>
        <taxon>Actinomycetota</taxon>
        <taxon>Actinomycetes</taxon>
        <taxon>Streptosporangiales</taxon>
        <taxon>Nocardiopsidaceae</taxon>
        <taxon>Lipingzhangella</taxon>
    </lineage>
</organism>
<evidence type="ECO:0000259" key="4">
    <source>
        <dbReference type="PROSITE" id="PS51898"/>
    </source>
</evidence>
<dbReference type="Gene3D" id="1.10.150.130">
    <property type="match status" value="1"/>
</dbReference>